<dbReference type="AlphaFoldDB" id="A0AAU8H404"/>
<evidence type="ECO:0000313" key="2">
    <source>
        <dbReference type="EMBL" id="XCH48398.1"/>
    </source>
</evidence>
<dbReference type="KEGG" id="tob:V4D31_08645"/>
<evidence type="ECO:0000259" key="1">
    <source>
        <dbReference type="Pfam" id="PF14338"/>
    </source>
</evidence>
<proteinExistence type="predicted"/>
<dbReference type="EMBL" id="CP144374">
    <property type="protein sequence ID" value="XCH48398.1"/>
    <property type="molecule type" value="Genomic_DNA"/>
</dbReference>
<protein>
    <submittedName>
        <fullName evidence="2">Winged helix-turn-helix domain-containing protein</fullName>
    </submittedName>
</protein>
<dbReference type="Pfam" id="PF14338">
    <property type="entry name" value="Mrr_N"/>
    <property type="match status" value="1"/>
</dbReference>
<dbReference type="RefSeq" id="WP_353686044.1">
    <property type="nucleotide sequence ID" value="NZ_CP144374.1"/>
</dbReference>
<name>A0AAU8H404_9BACT</name>
<reference evidence="2" key="1">
    <citation type="submission" date="2024-01" db="EMBL/GenBank/DDBJ databases">
        <title>The first autotrophic representatives of the genus Thermodesulfovibrio.</title>
        <authorList>
            <person name="Maltseva A.I."/>
            <person name="Elcheninov A.G."/>
            <person name="Kublanov I.V."/>
            <person name="Lebedinsky A.V."/>
            <person name="Frolov E.N."/>
        </authorList>
    </citation>
    <scope>NUCLEOTIDE SEQUENCE</scope>
    <source>
        <strain evidence="2">3462-1</strain>
    </source>
</reference>
<accession>A0AAU8H404</accession>
<gene>
    <name evidence="2" type="ORF">V4D31_08645</name>
</gene>
<dbReference type="InterPro" id="IPR025745">
    <property type="entry name" value="Mrr-like_N_dom"/>
</dbReference>
<sequence length="188" mass="21996">MNKNEVNTAFEILLEEIEEVFNVISKEGEEAFKAQAFDKAKSLIEYGERLKSFREKVKSLQKEWQTIFSERVSVKVQKRGVKSKLKHGLRTPEDKFVIPILESLIELGGKAEMKDVLKLVHDKMKNILNKYDYEPLPSNSKQKRWENTAQWARNTMVNEGLLRSDSPRGIWELTEKGRRFYDENKSTT</sequence>
<organism evidence="2">
    <name type="scientific">Thermodesulfovibrio obliviosus</name>
    <dbReference type="NCBI Taxonomy" id="3118332"/>
    <lineage>
        <taxon>Bacteria</taxon>
        <taxon>Pseudomonadati</taxon>
        <taxon>Nitrospirota</taxon>
        <taxon>Thermodesulfovibrionia</taxon>
        <taxon>Thermodesulfovibrionales</taxon>
        <taxon>Thermodesulfovibrionaceae</taxon>
        <taxon>Thermodesulfovibrio</taxon>
    </lineage>
</organism>
<feature type="domain" description="Restriction system protein Mrr-like N-terminal" evidence="1">
    <location>
        <begin position="95"/>
        <end position="180"/>
    </location>
</feature>